<gene>
    <name evidence="2" type="ORF">J5Y06_20585</name>
</gene>
<evidence type="ECO:0008006" key="4">
    <source>
        <dbReference type="Google" id="ProtNLM"/>
    </source>
</evidence>
<sequence>MIRLTSLSMSAAFLLPLATVPDAVAQGNKLTIEQNGDQNTLTVDQSGATGTKVEGLTITDAAPQTFTEQRTRTVRETTLIPATDTEPESIAEVLTEVTETISTTVDVLGFTPTGVAVQSGSNNVADISMHRQGGTVRLSQNGRNTTRPNLATIVTTGAATANLGQDGLANTASLEVADGGTGTILQRGDENTAGLKVGAGATALISQVGSNLTSGTPDAPMVVGAGSNVSYMINGSNAVTSTGASVTSNAAAVQIIQTQNAGF</sequence>
<evidence type="ECO:0000256" key="1">
    <source>
        <dbReference type="SAM" id="SignalP"/>
    </source>
</evidence>
<reference evidence="2" key="1">
    <citation type="submission" date="2021-03" db="EMBL/GenBank/DDBJ databases">
        <title>Genome sequencing and assembly of Tianweitania sediminis.</title>
        <authorList>
            <person name="Chhetri G."/>
        </authorList>
    </citation>
    <scope>NUCLEOTIDE SEQUENCE</scope>
    <source>
        <strain evidence="2">Z8</strain>
    </source>
</reference>
<organism evidence="2 3">
    <name type="scientific">Tianweitania sediminis</name>
    <dbReference type="NCBI Taxonomy" id="1502156"/>
    <lineage>
        <taxon>Bacteria</taxon>
        <taxon>Pseudomonadati</taxon>
        <taxon>Pseudomonadota</taxon>
        <taxon>Alphaproteobacteria</taxon>
        <taxon>Hyphomicrobiales</taxon>
        <taxon>Phyllobacteriaceae</taxon>
        <taxon>Tianweitania</taxon>
    </lineage>
</organism>
<feature type="chain" id="PRO_5035152585" description="Curlin associated repeat protein" evidence="1">
    <location>
        <begin position="26"/>
        <end position="263"/>
    </location>
</feature>
<feature type="signal peptide" evidence="1">
    <location>
        <begin position="1"/>
        <end position="25"/>
    </location>
</feature>
<dbReference type="AlphaFoldDB" id="A0A8J7UN28"/>
<keyword evidence="1" id="KW-0732">Signal</keyword>
<proteinExistence type="predicted"/>
<dbReference type="RefSeq" id="WP_209337070.1">
    <property type="nucleotide sequence ID" value="NZ_JAGIYY010000010.1"/>
</dbReference>
<name>A0A8J7UN28_9HYPH</name>
<dbReference type="Proteomes" id="UP000666240">
    <property type="component" value="Unassembled WGS sequence"/>
</dbReference>
<protein>
    <recommendedName>
        <fullName evidence="4">Curlin associated repeat protein</fullName>
    </recommendedName>
</protein>
<accession>A0A8J7UN28</accession>
<evidence type="ECO:0000313" key="2">
    <source>
        <dbReference type="EMBL" id="MBP0441052.1"/>
    </source>
</evidence>
<keyword evidence="3" id="KW-1185">Reference proteome</keyword>
<comment type="caution">
    <text evidence="2">The sequence shown here is derived from an EMBL/GenBank/DDBJ whole genome shotgun (WGS) entry which is preliminary data.</text>
</comment>
<dbReference type="EMBL" id="JAGIYY010000010">
    <property type="protein sequence ID" value="MBP0441052.1"/>
    <property type="molecule type" value="Genomic_DNA"/>
</dbReference>
<evidence type="ECO:0000313" key="3">
    <source>
        <dbReference type="Proteomes" id="UP000666240"/>
    </source>
</evidence>